<protein>
    <submittedName>
        <fullName evidence="1">Uncharacterized protein</fullName>
    </submittedName>
</protein>
<dbReference type="AlphaFoldDB" id="X7YVL6"/>
<name>X7YVL6_MYCXE</name>
<evidence type="ECO:0000313" key="1">
    <source>
        <dbReference type="EMBL" id="EUA10455.1"/>
    </source>
</evidence>
<proteinExistence type="predicted"/>
<organism evidence="1">
    <name type="scientific">Mycobacterium xenopi 4042</name>
    <dbReference type="NCBI Taxonomy" id="1299334"/>
    <lineage>
        <taxon>Bacteria</taxon>
        <taxon>Bacillati</taxon>
        <taxon>Actinomycetota</taxon>
        <taxon>Actinomycetes</taxon>
        <taxon>Mycobacteriales</taxon>
        <taxon>Mycobacteriaceae</taxon>
        <taxon>Mycobacterium</taxon>
    </lineage>
</organism>
<dbReference type="PATRIC" id="fig|1299334.3.peg.9087"/>
<comment type="caution">
    <text evidence="1">The sequence shown here is derived from an EMBL/GenBank/DDBJ whole genome shotgun (WGS) entry which is preliminary data.</text>
</comment>
<gene>
    <name evidence="1" type="ORF">I553_2732</name>
</gene>
<accession>X7YVL6</accession>
<reference evidence="1" key="1">
    <citation type="submission" date="2014-01" db="EMBL/GenBank/DDBJ databases">
        <authorList>
            <person name="Brown-Elliot B."/>
            <person name="Wallace R."/>
            <person name="Lenaerts A."/>
            <person name="Ordway D."/>
            <person name="DeGroote M.A."/>
            <person name="Parker T."/>
            <person name="Sizemore C."/>
            <person name="Tallon L.J."/>
            <person name="Sadzewicz L.K."/>
            <person name="Sengamalay N."/>
            <person name="Fraser C.M."/>
            <person name="Hine E."/>
            <person name="Shefchek K.A."/>
            <person name="Das S.P."/>
            <person name="Tettelin H."/>
        </authorList>
    </citation>
    <scope>NUCLEOTIDE SEQUENCE [LARGE SCALE GENOMIC DNA]</scope>
    <source>
        <strain evidence="1">4042</strain>
    </source>
</reference>
<sequence>MPPSWRLLRPSANETPASEAAAKRFRAAVSVDPGNRGGRHIALTLGPALQFALDTDEAATWPWR</sequence>
<dbReference type="EMBL" id="JAOB01000087">
    <property type="protein sequence ID" value="EUA10455.1"/>
    <property type="molecule type" value="Genomic_DNA"/>
</dbReference>